<evidence type="ECO:0000313" key="3">
    <source>
        <dbReference type="EMBL" id="NJC24259.1"/>
    </source>
</evidence>
<organism evidence="3 4">
    <name type="scientific">Arthrobacter pigmenti</name>
    <dbReference type="NCBI Taxonomy" id="271432"/>
    <lineage>
        <taxon>Bacteria</taxon>
        <taxon>Bacillati</taxon>
        <taxon>Actinomycetota</taxon>
        <taxon>Actinomycetes</taxon>
        <taxon>Micrococcales</taxon>
        <taxon>Micrococcaceae</taxon>
        <taxon>Arthrobacter</taxon>
    </lineage>
</organism>
<evidence type="ECO:0000313" key="4">
    <source>
        <dbReference type="Proteomes" id="UP000547458"/>
    </source>
</evidence>
<name>A0A846RT81_9MICC</name>
<dbReference type="EC" id="2.7.7.47" evidence="3"/>
<dbReference type="EMBL" id="JAATJL010000001">
    <property type="protein sequence ID" value="NJC24259.1"/>
    <property type="molecule type" value="Genomic_DNA"/>
</dbReference>
<dbReference type="Proteomes" id="UP000547458">
    <property type="component" value="Unassembled WGS sequence"/>
</dbReference>
<evidence type="ECO:0000259" key="2">
    <source>
        <dbReference type="Pfam" id="PF13427"/>
    </source>
</evidence>
<gene>
    <name evidence="3" type="ORF">BJ994_003335</name>
</gene>
<dbReference type="NCBIfam" id="NF010309">
    <property type="entry name" value="PRK13746.1"/>
    <property type="match status" value="1"/>
</dbReference>
<keyword evidence="4" id="KW-1185">Reference proteome</keyword>
<sequence>MWHGAGPPAPSDASKRCLVAELLKISGSRATAGPARPAEVTVVMLDDVVPWRFPPIQQLLYGEWLRTDFEAGRIGPPTANPDLAILLATARRDSRPLLGPPAEDLLDPIPDADLRRAVIESLPMLLEDLRGDERNVILTLTRMWMTIETGLIEPKDVAAEWALARLAQEHHDVVALARAGYLGEARDHWSDKTMEVDKAAAFLAARIAP</sequence>
<dbReference type="InterPro" id="IPR025184">
    <property type="entry name" value="AadA_C"/>
</dbReference>
<keyword evidence="3" id="KW-0548">Nucleotidyltransferase</keyword>
<dbReference type="GO" id="GO:0009012">
    <property type="term" value="F:aminoglycoside 3''-adenylyltransferase activity"/>
    <property type="evidence" value="ECO:0007669"/>
    <property type="project" value="UniProtKB-EC"/>
</dbReference>
<dbReference type="Pfam" id="PF13427">
    <property type="entry name" value="AadA_C"/>
    <property type="match status" value="1"/>
</dbReference>
<dbReference type="AlphaFoldDB" id="A0A846RT81"/>
<feature type="domain" description="Adenylyltransferase AadA C-terminal" evidence="2">
    <location>
        <begin position="105"/>
        <end position="205"/>
    </location>
</feature>
<comment type="caution">
    <text evidence="3">The sequence shown here is derived from an EMBL/GenBank/DDBJ whole genome shotgun (WGS) entry which is preliminary data.</text>
</comment>
<accession>A0A846RT81</accession>
<proteinExistence type="predicted"/>
<evidence type="ECO:0000256" key="1">
    <source>
        <dbReference type="ARBA" id="ARBA00022679"/>
    </source>
</evidence>
<reference evidence="3 4" key="1">
    <citation type="submission" date="2020-03" db="EMBL/GenBank/DDBJ databases">
        <title>Sequencing the genomes of 1000 actinobacteria strains.</title>
        <authorList>
            <person name="Klenk H.-P."/>
        </authorList>
    </citation>
    <scope>NUCLEOTIDE SEQUENCE [LARGE SCALE GENOMIC DNA]</scope>
    <source>
        <strain evidence="3 4">DSM 16403</strain>
    </source>
</reference>
<protein>
    <submittedName>
        <fullName evidence="3">Streptomycin 3'-adenylyltransferase</fullName>
        <ecNumber evidence="3">2.7.7.47</ecNumber>
    </submittedName>
</protein>
<keyword evidence="1 3" id="KW-0808">Transferase</keyword>
<dbReference type="RefSeq" id="WP_167995530.1">
    <property type="nucleotide sequence ID" value="NZ_JAATJL010000001.1"/>
</dbReference>